<keyword evidence="13" id="KW-1185">Reference proteome</keyword>
<evidence type="ECO:0000256" key="5">
    <source>
        <dbReference type="ARBA" id="ARBA00022741"/>
    </source>
</evidence>
<keyword evidence="7 9" id="KW-1133">Transmembrane helix</keyword>
<feature type="transmembrane region" description="Helical" evidence="9">
    <location>
        <begin position="21"/>
        <end position="47"/>
    </location>
</feature>
<keyword evidence="3" id="KW-1003">Cell membrane</keyword>
<keyword evidence="4 9" id="KW-0812">Transmembrane</keyword>
<evidence type="ECO:0000259" key="11">
    <source>
        <dbReference type="PROSITE" id="PS50929"/>
    </source>
</evidence>
<feature type="transmembrane region" description="Helical" evidence="9">
    <location>
        <begin position="53"/>
        <end position="73"/>
    </location>
</feature>
<dbReference type="SMART" id="SM00382">
    <property type="entry name" value="AAA"/>
    <property type="match status" value="1"/>
</dbReference>
<dbReference type="PROSITE" id="PS50893">
    <property type="entry name" value="ABC_TRANSPORTER_2"/>
    <property type="match status" value="1"/>
</dbReference>
<dbReference type="SUPFAM" id="SSF52540">
    <property type="entry name" value="P-loop containing nucleoside triphosphate hydrolases"/>
    <property type="match status" value="1"/>
</dbReference>
<dbReference type="STRING" id="290512.Paes_1665"/>
<dbReference type="FunFam" id="3.40.50.300:FF:000221">
    <property type="entry name" value="Multidrug ABC transporter ATP-binding protein"/>
    <property type="match status" value="1"/>
</dbReference>
<evidence type="ECO:0000256" key="8">
    <source>
        <dbReference type="ARBA" id="ARBA00023136"/>
    </source>
</evidence>
<evidence type="ECO:0000256" key="4">
    <source>
        <dbReference type="ARBA" id="ARBA00022692"/>
    </source>
</evidence>
<reference evidence="12" key="1">
    <citation type="submission" date="2008-06" db="EMBL/GenBank/DDBJ databases">
        <title>Complete sequence of chromosome of Prosthecochloris aestuarii DSM 271.</title>
        <authorList>
            <consortium name="US DOE Joint Genome Institute"/>
            <person name="Lucas S."/>
            <person name="Copeland A."/>
            <person name="Lapidus A."/>
            <person name="Glavina del Rio T."/>
            <person name="Dalin E."/>
            <person name="Tice H."/>
            <person name="Bruce D."/>
            <person name="Goodwin L."/>
            <person name="Pitluck S."/>
            <person name="Schmutz J."/>
            <person name="Larimer F."/>
            <person name="Land M."/>
            <person name="Hauser L."/>
            <person name="Kyrpides N."/>
            <person name="Anderson I."/>
            <person name="Liu Z."/>
            <person name="Li T."/>
            <person name="Zhao F."/>
            <person name="Overmann J."/>
            <person name="Bryant D.A."/>
            <person name="Richardson P."/>
        </authorList>
    </citation>
    <scope>NUCLEOTIDE SEQUENCE [LARGE SCALE GENOMIC DNA]</scope>
    <source>
        <strain evidence="12">DSM 271</strain>
    </source>
</reference>
<evidence type="ECO:0000259" key="10">
    <source>
        <dbReference type="PROSITE" id="PS50893"/>
    </source>
</evidence>
<dbReference type="eggNOG" id="COG4988">
    <property type="taxonomic scope" value="Bacteria"/>
</dbReference>
<dbReference type="InterPro" id="IPR027417">
    <property type="entry name" value="P-loop_NTPase"/>
</dbReference>
<feature type="transmembrane region" description="Helical" evidence="9">
    <location>
        <begin position="134"/>
        <end position="153"/>
    </location>
</feature>
<evidence type="ECO:0000313" key="12">
    <source>
        <dbReference type="EMBL" id="ACF46683.1"/>
    </source>
</evidence>
<keyword evidence="5" id="KW-0547">Nucleotide-binding</keyword>
<protein>
    <submittedName>
        <fullName evidence="12">ABC transporter, CydDC cysteine exporter (CydDC-E) family, permease/ATP-binding protein CydD</fullName>
    </submittedName>
</protein>
<dbReference type="GO" id="GO:0005886">
    <property type="term" value="C:plasma membrane"/>
    <property type="evidence" value="ECO:0007669"/>
    <property type="project" value="UniProtKB-SubCell"/>
</dbReference>
<dbReference type="InterPro" id="IPR011527">
    <property type="entry name" value="ABC1_TM_dom"/>
</dbReference>
<dbReference type="PROSITE" id="PS50929">
    <property type="entry name" value="ABC_TM1F"/>
    <property type="match status" value="1"/>
</dbReference>
<evidence type="ECO:0000256" key="3">
    <source>
        <dbReference type="ARBA" id="ARBA00022475"/>
    </source>
</evidence>
<feature type="transmembrane region" description="Helical" evidence="9">
    <location>
        <begin position="239"/>
        <end position="260"/>
    </location>
</feature>
<accession>B4S3E4</accession>
<dbReference type="RefSeq" id="WP_012506216.1">
    <property type="nucleotide sequence ID" value="NC_011059.1"/>
</dbReference>
<sequence length="578" mass="62898">MNLDRRLLKLVTAQPRPFIGSIISGSLGGAALVAQAWLLCTVVTILFLEQSDIAAIPLYLLLFGAVSLLRALVSWTAQIEANRGTLSIKKNLHSRLTAVMASLGPNYTASKQSGQLSTTILRGIEALDPYFSQYIPQLFLSLIIPLTILAAVIPSDPLSGLILLGTAPLIPLFMILIGKAAQNMTEKQWKTLSRMSGYFLDVLQGLTTLKLFGRSRDRIASIEQMSEAFRASTMKVLKIAFLSSLTLELVGTIGTAIIAVQIGLRLLAGALDFHTAFFVLLLTPDFYLPLRQLGTKFHAGMEGVSAANEIFPVLEHESESTHPDKQTSSPVDPFRPISFNDVCVRYPGRTENALGPVSFTIEPGTKTAIIGQSGAGKTTCTQLLLRFITPSSGNISIGEDNLQSIPASQWQRHIAWVSQQPWLFNTSLRENLLMARPDATREELNAAIASSGLTALIDALPEGLETIIGEQGSRMSGGEAQRLAIARAFIRNAPILVLDEPTSHTDPHLEESLQKSLKTLMKGRTTIVIAHRLNTIMDADRIIVLHNGTILQEGTHEELIGKEGYYRTATMTARETGI</sequence>
<keyword evidence="2" id="KW-0813">Transport</keyword>
<feature type="domain" description="ABC transmembrane type-1" evidence="11">
    <location>
        <begin position="19"/>
        <end position="302"/>
    </location>
</feature>
<dbReference type="InterPro" id="IPR003439">
    <property type="entry name" value="ABC_transporter-like_ATP-bd"/>
</dbReference>
<dbReference type="GO" id="GO:0140359">
    <property type="term" value="F:ABC-type transporter activity"/>
    <property type="evidence" value="ECO:0007669"/>
    <property type="project" value="InterPro"/>
</dbReference>
<dbReference type="EMBL" id="CP001108">
    <property type="protein sequence ID" value="ACF46683.1"/>
    <property type="molecule type" value="Genomic_DNA"/>
</dbReference>
<dbReference type="NCBIfam" id="TIGR02857">
    <property type="entry name" value="CydD"/>
    <property type="match status" value="1"/>
</dbReference>
<comment type="subcellular location">
    <subcellularLocation>
        <location evidence="1">Cell membrane</location>
        <topology evidence="1">Multi-pass membrane protein</topology>
    </subcellularLocation>
</comment>
<proteinExistence type="predicted"/>
<dbReference type="GO" id="GO:0042883">
    <property type="term" value="P:cysteine transport"/>
    <property type="evidence" value="ECO:0007669"/>
    <property type="project" value="InterPro"/>
</dbReference>
<dbReference type="AlphaFoldDB" id="B4S3E4"/>
<dbReference type="Pfam" id="PF00005">
    <property type="entry name" value="ABC_tran"/>
    <property type="match status" value="1"/>
</dbReference>
<dbReference type="InterPro" id="IPR036640">
    <property type="entry name" value="ABC1_TM_sf"/>
</dbReference>
<dbReference type="InterPro" id="IPR003593">
    <property type="entry name" value="AAA+_ATPase"/>
</dbReference>
<evidence type="ECO:0000313" key="13">
    <source>
        <dbReference type="Proteomes" id="UP000002725"/>
    </source>
</evidence>
<dbReference type="InterPro" id="IPR014216">
    <property type="entry name" value="ABC_transptr_CydD"/>
</dbReference>
<dbReference type="InterPro" id="IPR039421">
    <property type="entry name" value="Type_1_exporter"/>
</dbReference>
<dbReference type="PANTHER" id="PTHR24221:SF590">
    <property type="entry name" value="COMPONENT LINKED WITH THE ASSEMBLY OF CYTOCHROME' TRANSPORT TRANSMEMBRANE ATP-BINDING PROTEIN ABC TRANSPORTER CYDD-RELATED"/>
    <property type="match status" value="1"/>
</dbReference>
<evidence type="ECO:0000256" key="6">
    <source>
        <dbReference type="ARBA" id="ARBA00022840"/>
    </source>
</evidence>
<dbReference type="GO" id="GO:0005524">
    <property type="term" value="F:ATP binding"/>
    <property type="evidence" value="ECO:0007669"/>
    <property type="project" value="UniProtKB-KW"/>
</dbReference>
<feature type="domain" description="ABC transporter" evidence="10">
    <location>
        <begin position="337"/>
        <end position="572"/>
    </location>
</feature>
<evidence type="ECO:0000256" key="7">
    <source>
        <dbReference type="ARBA" id="ARBA00022989"/>
    </source>
</evidence>
<dbReference type="Gene3D" id="1.20.1560.10">
    <property type="entry name" value="ABC transporter type 1, transmembrane domain"/>
    <property type="match status" value="1"/>
</dbReference>
<dbReference type="HOGENOM" id="CLU_000604_84_9_10"/>
<dbReference type="InterPro" id="IPR017871">
    <property type="entry name" value="ABC_transporter-like_CS"/>
</dbReference>
<evidence type="ECO:0000256" key="1">
    <source>
        <dbReference type="ARBA" id="ARBA00004651"/>
    </source>
</evidence>
<evidence type="ECO:0000256" key="2">
    <source>
        <dbReference type="ARBA" id="ARBA00022448"/>
    </source>
</evidence>
<evidence type="ECO:0000256" key="9">
    <source>
        <dbReference type="SAM" id="Phobius"/>
    </source>
</evidence>
<feature type="transmembrane region" description="Helical" evidence="9">
    <location>
        <begin position="159"/>
        <end position="178"/>
    </location>
</feature>
<keyword evidence="6" id="KW-0067">ATP-binding</keyword>
<keyword evidence="8 9" id="KW-0472">Membrane</keyword>
<organism evidence="12 13">
    <name type="scientific">Prosthecochloris aestuarii (strain DSM 271 / SK 413)</name>
    <dbReference type="NCBI Taxonomy" id="290512"/>
    <lineage>
        <taxon>Bacteria</taxon>
        <taxon>Pseudomonadati</taxon>
        <taxon>Chlorobiota</taxon>
        <taxon>Chlorobiia</taxon>
        <taxon>Chlorobiales</taxon>
        <taxon>Chlorobiaceae</taxon>
        <taxon>Prosthecochloris</taxon>
    </lineage>
</organism>
<dbReference type="PANTHER" id="PTHR24221">
    <property type="entry name" value="ATP-BINDING CASSETTE SUB-FAMILY B"/>
    <property type="match status" value="1"/>
</dbReference>
<name>B4S3E4_PROA2</name>
<gene>
    <name evidence="12" type="ordered locus">Paes_1665</name>
</gene>
<dbReference type="KEGG" id="paa:Paes_1665"/>
<dbReference type="SUPFAM" id="SSF90123">
    <property type="entry name" value="ABC transporter transmembrane region"/>
    <property type="match status" value="1"/>
</dbReference>
<dbReference type="PROSITE" id="PS00211">
    <property type="entry name" value="ABC_TRANSPORTER_1"/>
    <property type="match status" value="1"/>
</dbReference>
<dbReference type="Pfam" id="PF00664">
    <property type="entry name" value="ABC_membrane"/>
    <property type="match status" value="1"/>
</dbReference>
<dbReference type="GO" id="GO:0016887">
    <property type="term" value="F:ATP hydrolysis activity"/>
    <property type="evidence" value="ECO:0007669"/>
    <property type="project" value="InterPro"/>
</dbReference>
<dbReference type="Gene3D" id="3.40.50.300">
    <property type="entry name" value="P-loop containing nucleotide triphosphate hydrolases"/>
    <property type="match status" value="1"/>
</dbReference>
<dbReference type="Proteomes" id="UP000002725">
    <property type="component" value="Chromosome"/>
</dbReference>
<dbReference type="CDD" id="cd18584">
    <property type="entry name" value="ABC_6TM_AarD_CydD"/>
    <property type="match status" value="1"/>
</dbReference>